<feature type="transmembrane region" description="Helical" evidence="16">
    <location>
        <begin position="831"/>
        <end position="851"/>
    </location>
</feature>
<evidence type="ECO:0000256" key="9">
    <source>
        <dbReference type="ARBA" id="ARBA00023170"/>
    </source>
</evidence>
<evidence type="ECO:0000256" key="10">
    <source>
        <dbReference type="ARBA" id="ARBA00023180"/>
    </source>
</evidence>
<organism evidence="19 20">
    <name type="scientific">Jatropha curcas</name>
    <name type="common">Barbados nut</name>
    <dbReference type="NCBI Taxonomy" id="180498"/>
    <lineage>
        <taxon>Eukaryota</taxon>
        <taxon>Viridiplantae</taxon>
        <taxon>Streptophyta</taxon>
        <taxon>Embryophyta</taxon>
        <taxon>Tracheophyta</taxon>
        <taxon>Spermatophyta</taxon>
        <taxon>Magnoliopsida</taxon>
        <taxon>eudicotyledons</taxon>
        <taxon>Gunneridae</taxon>
        <taxon>Pentapetalae</taxon>
        <taxon>rosids</taxon>
        <taxon>fabids</taxon>
        <taxon>Malpighiales</taxon>
        <taxon>Euphorbiaceae</taxon>
        <taxon>Crotonoideae</taxon>
        <taxon>Jatropheae</taxon>
        <taxon>Jatropha</taxon>
    </lineage>
</organism>
<evidence type="ECO:0000256" key="5">
    <source>
        <dbReference type="ARBA" id="ARBA00022729"/>
    </source>
</evidence>
<reference evidence="19 20" key="1">
    <citation type="journal article" date="2014" name="PLoS ONE">
        <title>Global Analysis of Gene Expression Profiles in Physic Nut (Jatropha curcas L.) Seedlings Exposed to Salt Stress.</title>
        <authorList>
            <person name="Zhang L."/>
            <person name="Zhang C."/>
            <person name="Wu P."/>
            <person name="Chen Y."/>
            <person name="Li M."/>
            <person name="Jiang H."/>
            <person name="Wu G."/>
        </authorList>
    </citation>
    <scope>NUCLEOTIDE SEQUENCE [LARGE SCALE GENOMIC DNA]</scope>
    <source>
        <strain evidence="20">cv. GZQX0401</strain>
        <tissue evidence="19">Young leaves</tissue>
    </source>
</reference>
<protein>
    <recommendedName>
        <fullName evidence="13">Glutamate receptor</fullName>
    </recommendedName>
</protein>
<comment type="subcellular location">
    <subcellularLocation>
        <location evidence="1">Membrane</location>
        <topology evidence="1">Multi-pass membrane protein</topology>
    </subcellularLocation>
</comment>
<evidence type="ECO:0000256" key="8">
    <source>
        <dbReference type="ARBA" id="ARBA00023136"/>
    </source>
</evidence>
<name>A0A067KKZ1_JATCU</name>
<dbReference type="InterPro" id="IPR001320">
    <property type="entry name" value="Iontro_rcpt_C"/>
</dbReference>
<feature type="chain" id="PRO_5001643816" description="Glutamate receptor" evidence="17">
    <location>
        <begin position="23"/>
        <end position="926"/>
    </location>
</feature>
<evidence type="ECO:0000259" key="18">
    <source>
        <dbReference type="SMART" id="SM00079"/>
    </source>
</evidence>
<dbReference type="PIRSF" id="PIRSF037090">
    <property type="entry name" value="Iontro_Glu-like_rcpt_pln"/>
    <property type="match status" value="1"/>
</dbReference>
<feature type="domain" description="Ionotropic glutamate receptor C-terminal" evidence="18">
    <location>
        <begin position="469"/>
        <end position="811"/>
    </location>
</feature>
<evidence type="ECO:0000256" key="3">
    <source>
        <dbReference type="ARBA" id="ARBA00022448"/>
    </source>
</evidence>
<evidence type="ECO:0000256" key="1">
    <source>
        <dbReference type="ARBA" id="ARBA00004141"/>
    </source>
</evidence>
<dbReference type="FunFam" id="3.40.190.10:FF:000175">
    <property type="entry name" value="Glutamate receptor"/>
    <property type="match status" value="1"/>
</dbReference>
<evidence type="ECO:0000256" key="15">
    <source>
        <dbReference type="SAM" id="MobiDB-lite"/>
    </source>
</evidence>
<evidence type="ECO:0000256" key="11">
    <source>
        <dbReference type="ARBA" id="ARBA00023286"/>
    </source>
</evidence>
<dbReference type="GO" id="GO:0016020">
    <property type="term" value="C:membrane"/>
    <property type="evidence" value="ECO:0007669"/>
    <property type="project" value="UniProtKB-SubCell"/>
</dbReference>
<dbReference type="Pfam" id="PF00060">
    <property type="entry name" value="Lig_chan"/>
    <property type="match status" value="1"/>
</dbReference>
<keyword evidence="9 13" id="KW-0675">Receptor</keyword>
<dbReference type="SUPFAM" id="SSF53850">
    <property type="entry name" value="Periplasmic binding protein-like II"/>
    <property type="match status" value="1"/>
</dbReference>
<keyword evidence="14" id="KW-1015">Disulfide bond</keyword>
<dbReference type="Proteomes" id="UP000027138">
    <property type="component" value="Unassembled WGS sequence"/>
</dbReference>
<keyword evidence="5 17" id="KW-0732">Signal</keyword>
<dbReference type="FunFam" id="3.40.50.2300:FF:000081">
    <property type="entry name" value="Glutamate receptor"/>
    <property type="match status" value="1"/>
</dbReference>
<dbReference type="InterPro" id="IPR044440">
    <property type="entry name" value="GABAb_receptor_plant_PBP1"/>
</dbReference>
<keyword evidence="4 16" id="KW-0812">Transmembrane</keyword>
<dbReference type="InterPro" id="IPR017103">
    <property type="entry name" value="Iontropic_Glu_rcpt_pln"/>
</dbReference>
<dbReference type="CDD" id="cd19990">
    <property type="entry name" value="PBP1_GABAb_receptor_plant"/>
    <property type="match status" value="1"/>
</dbReference>
<evidence type="ECO:0000256" key="6">
    <source>
        <dbReference type="ARBA" id="ARBA00022989"/>
    </source>
</evidence>
<dbReference type="GO" id="GO:1901701">
    <property type="term" value="P:cellular response to oxygen-containing compound"/>
    <property type="evidence" value="ECO:0007669"/>
    <property type="project" value="UniProtKB-ARBA"/>
</dbReference>
<dbReference type="GO" id="GO:0009611">
    <property type="term" value="P:response to wounding"/>
    <property type="evidence" value="ECO:0007669"/>
    <property type="project" value="UniProtKB-ARBA"/>
</dbReference>
<gene>
    <name evidence="19" type="ORF">JCGZ_08058</name>
</gene>
<feature type="region of interest" description="Disordered" evidence="15">
    <location>
        <begin position="884"/>
        <end position="926"/>
    </location>
</feature>
<dbReference type="PANTHER" id="PTHR18966">
    <property type="entry name" value="IONOTROPIC GLUTAMATE RECEPTOR"/>
    <property type="match status" value="1"/>
</dbReference>
<evidence type="ECO:0000313" key="20">
    <source>
        <dbReference type="Proteomes" id="UP000027138"/>
    </source>
</evidence>
<sequence length="926" mass="102179">MNAIVLVSLLSVFFVLFSSGHSRNATSRPAVVNIGAIFTLDSTIGKVAKIAMEEAVKDVNANSSILHGTKLVITMHDSNCSGFTGMVEALKFMETDVVAIIGPQSSVVAHIISHVVNELQVPLLSFAATDPTLNSLQFPFFVRTIQSDLYQMTAIAEIVNYYGWKQVISIFIDDDYGRNGILALSDKLAERRCKISYKLGIPPDSGVSNGEIMDILVKVALMESRVVVLHVNSKLGFEVFSVAKYLGMMGNGYVWIATDWLSSVLDSSSPLSSEAMGTMQGVLTLRQHIPDSDRKRSFSSRWSKLTSGSPGLNSYGLCAYDSVWLVAHAIDAFFDQGGIISFSNDSRLRSAGGSDLHLDAMSIFDDGRLLLENILKSDLVGLTGPIKYDSDRSRILPAYDVINVVGTGFRMVGFWSNYSGLSTVPPETLYIRPPNRSSANQQLYSVIWPGETSSKPRGWVFPNNGKQLRIGVPIRVSFKEFVTRVQGTDMFKGFCIDVFTAAASLLPYAVPYQFVPFGNGKANPSYTELVNMITTGVLDAVVGDIAIVTNRTKIVDFTQPYAASGLVIVAPFRKLKSGAWAFLQPFSPLMWVVTACFFIAVGTVVWVLEHRINDEFRGPPKHQIITVLWFSLSTMFFAHRENTVSTLGRFVLIIWLFVVLIINSSYTASLTSILTVQQLSSPIKGIESLKESDDPIGYQVGSFAEYYLSEELGINKSRLVPLGSPEAYATALQRGPNKEGGVAAVVDERPYVELFLSTQCTFRIVGQEFTKSGWGFAFPRDSPLAVDMSTAILELTENGDLQRIHDKWLMHSGCSSDASELESDRLELKSFWGLFLICGIACFLSLFVYFWQITRQLYSAHPEESASPGQGSSRSGGIHRLLSLMDEKEDQSRGKNKRRKLERSLSENDRDAELGKNPKRKGIEMI</sequence>
<feature type="disulfide bond" evidence="14">
    <location>
        <begin position="760"/>
        <end position="814"/>
    </location>
</feature>
<comment type="similarity">
    <text evidence="2 13">Belongs to the glutamate-gated ion channel (TC 1.A.10.1) family.</text>
</comment>
<feature type="compositionally biased region" description="Basic and acidic residues" evidence="15">
    <location>
        <begin position="902"/>
        <end position="926"/>
    </location>
</feature>
<evidence type="ECO:0000256" key="16">
    <source>
        <dbReference type="SAM" id="Phobius"/>
    </source>
</evidence>
<dbReference type="CDD" id="cd13686">
    <property type="entry name" value="GluR_Plant"/>
    <property type="match status" value="1"/>
</dbReference>
<dbReference type="OrthoDB" id="5984008at2759"/>
<evidence type="ECO:0000256" key="12">
    <source>
        <dbReference type="ARBA" id="ARBA00023303"/>
    </source>
</evidence>
<dbReference type="Gene3D" id="3.40.50.2300">
    <property type="match status" value="2"/>
</dbReference>
<dbReference type="SUPFAM" id="SSF53822">
    <property type="entry name" value="Periplasmic binding protein-like I"/>
    <property type="match status" value="1"/>
</dbReference>
<feature type="transmembrane region" description="Helical" evidence="16">
    <location>
        <begin position="589"/>
        <end position="608"/>
    </location>
</feature>
<dbReference type="STRING" id="180498.A0A067KKZ1"/>
<keyword evidence="20" id="KW-1185">Reference proteome</keyword>
<dbReference type="InterPro" id="IPR019594">
    <property type="entry name" value="Glu/Gly-bd"/>
</dbReference>
<dbReference type="GO" id="GO:0015276">
    <property type="term" value="F:ligand-gated monoatomic ion channel activity"/>
    <property type="evidence" value="ECO:0007669"/>
    <property type="project" value="InterPro"/>
</dbReference>
<dbReference type="InterPro" id="IPR001828">
    <property type="entry name" value="ANF_lig-bd_rcpt"/>
</dbReference>
<evidence type="ECO:0000256" key="14">
    <source>
        <dbReference type="PIRSR" id="PIRSR037090-50"/>
    </source>
</evidence>
<dbReference type="AlphaFoldDB" id="A0A067KKZ1"/>
<dbReference type="InterPro" id="IPR028082">
    <property type="entry name" value="Peripla_BP_I"/>
</dbReference>
<evidence type="ECO:0000256" key="13">
    <source>
        <dbReference type="PIRNR" id="PIRNR037090"/>
    </source>
</evidence>
<comment type="function">
    <text evidence="13">Glutamate-gated receptor that probably acts as non-selective cation channel.</text>
</comment>
<dbReference type="FunFam" id="3.40.190.10:FF:000054">
    <property type="entry name" value="Glutamate receptor"/>
    <property type="match status" value="1"/>
</dbReference>
<accession>A0A067KKZ1</accession>
<evidence type="ECO:0000256" key="2">
    <source>
        <dbReference type="ARBA" id="ARBA00008685"/>
    </source>
</evidence>
<dbReference type="GO" id="GO:0007165">
    <property type="term" value="P:signal transduction"/>
    <property type="evidence" value="ECO:0007669"/>
    <property type="project" value="UniProtKB-ARBA"/>
</dbReference>
<evidence type="ECO:0000313" key="19">
    <source>
        <dbReference type="EMBL" id="KDP36767.1"/>
    </source>
</evidence>
<evidence type="ECO:0000256" key="4">
    <source>
        <dbReference type="ARBA" id="ARBA00022692"/>
    </source>
</evidence>
<dbReference type="InterPro" id="IPR015683">
    <property type="entry name" value="Ionotropic_Glu_rcpt"/>
</dbReference>
<evidence type="ECO:0000256" key="7">
    <source>
        <dbReference type="ARBA" id="ARBA00023065"/>
    </source>
</evidence>
<keyword evidence="3 13" id="KW-0813">Transport</keyword>
<keyword evidence="10" id="KW-0325">Glycoprotein</keyword>
<keyword evidence="6 16" id="KW-1133">Transmembrane helix</keyword>
<dbReference type="Pfam" id="PF01094">
    <property type="entry name" value="ANF_receptor"/>
    <property type="match status" value="1"/>
</dbReference>
<dbReference type="Gene3D" id="1.10.287.70">
    <property type="match status" value="1"/>
</dbReference>
<dbReference type="EMBL" id="KK914420">
    <property type="protein sequence ID" value="KDP36767.1"/>
    <property type="molecule type" value="Genomic_DNA"/>
</dbReference>
<feature type="signal peptide" evidence="17">
    <location>
        <begin position="1"/>
        <end position="22"/>
    </location>
</feature>
<keyword evidence="7 13" id="KW-0406">Ion transport</keyword>
<feature type="transmembrane region" description="Helical" evidence="16">
    <location>
        <begin position="650"/>
        <end position="674"/>
    </location>
</feature>
<dbReference type="KEGG" id="jcu:105635202"/>
<evidence type="ECO:0000256" key="17">
    <source>
        <dbReference type="SAM" id="SignalP"/>
    </source>
</evidence>
<keyword evidence="12 13" id="KW-0407">Ion channel</keyword>
<dbReference type="Pfam" id="PF10613">
    <property type="entry name" value="Lig_chan-Glu_bd"/>
    <property type="match status" value="1"/>
</dbReference>
<keyword evidence="8 13" id="KW-0472">Membrane</keyword>
<dbReference type="Gene3D" id="3.40.190.10">
    <property type="entry name" value="Periplasmic binding protein-like II"/>
    <property type="match status" value="2"/>
</dbReference>
<keyword evidence="11 13" id="KW-1071">Ligand-gated ion channel</keyword>
<proteinExistence type="inferred from homology"/>
<dbReference type="FunFam" id="1.10.287.70:FF:000037">
    <property type="entry name" value="Glutamate receptor"/>
    <property type="match status" value="1"/>
</dbReference>
<dbReference type="SMART" id="SM00079">
    <property type="entry name" value="PBPe"/>
    <property type="match status" value="1"/>
</dbReference>